<name>A0A8J4V2Y9_9ROSI</name>
<evidence type="ECO:0000313" key="3">
    <source>
        <dbReference type="Proteomes" id="UP000737018"/>
    </source>
</evidence>
<sequence>MSLDLPSSSILLNQFQEISMDLLLSNNDCCESLKAKVTNVTCFVVVVSTNGFRRVESIDPYVDGGSEHLFLHAVSLRQWSVSNPSEQNDVKITVEIEYDDIESSFDDDDDISPDDYDENTCSDDDDDDDDDDDTFDDDDDTCSDDDDDDTCSDDDDDDTFDDDDDDDDDTSSDDPKITWLGVHVDCICCPQNIAHFAHHPSGCGSSLIPDDHSFASDVGLQMGTTNGFDLHLGHQGLGFTYGLDDLGSSSTNWICDNTELQPLPAVFSPSYGTDLDHGVLNSGGVSGLLIEPNSGLTGSYLGFEGFESTFHGDVHDLDSSSFAYPFASTGYLDSNASRDGCPPLVLDEIEHHSLPSDMFDSYLGLDSTVHSNGYDLGLTSIANPFLSIGYNHSDAGEHCPPSVPEDTTHHSLPSDLLPVAECDGFDLGAFDNNDSDFNQFPPSKKARTS</sequence>
<feature type="compositionally biased region" description="Acidic residues" evidence="1">
    <location>
        <begin position="102"/>
        <end position="172"/>
    </location>
</feature>
<evidence type="ECO:0000256" key="1">
    <source>
        <dbReference type="SAM" id="MobiDB-lite"/>
    </source>
</evidence>
<proteinExistence type="predicted"/>
<dbReference type="Proteomes" id="UP000737018">
    <property type="component" value="Unassembled WGS sequence"/>
</dbReference>
<dbReference type="AlphaFoldDB" id="A0A8J4V2Y9"/>
<feature type="region of interest" description="Disordered" evidence="1">
    <location>
        <begin position="102"/>
        <end position="173"/>
    </location>
</feature>
<comment type="caution">
    <text evidence="2">The sequence shown here is derived from an EMBL/GenBank/DDBJ whole genome shotgun (WGS) entry which is preliminary data.</text>
</comment>
<protein>
    <submittedName>
        <fullName evidence="2">Uncharacterized protein</fullName>
    </submittedName>
</protein>
<gene>
    <name evidence="2" type="ORF">CMV_027213</name>
</gene>
<evidence type="ECO:0000313" key="2">
    <source>
        <dbReference type="EMBL" id="KAF3946528.1"/>
    </source>
</evidence>
<reference evidence="2" key="1">
    <citation type="submission" date="2020-03" db="EMBL/GenBank/DDBJ databases">
        <title>Castanea mollissima Vanexum genome sequencing.</title>
        <authorList>
            <person name="Staton M."/>
        </authorList>
    </citation>
    <scope>NUCLEOTIDE SEQUENCE</scope>
    <source>
        <tissue evidence="2">Leaf</tissue>
    </source>
</reference>
<dbReference type="EMBL" id="JRKL02009047">
    <property type="protein sequence ID" value="KAF3946528.1"/>
    <property type="molecule type" value="Genomic_DNA"/>
</dbReference>
<keyword evidence="3" id="KW-1185">Reference proteome</keyword>
<accession>A0A8J4V2Y9</accession>
<organism evidence="2 3">
    <name type="scientific">Castanea mollissima</name>
    <name type="common">Chinese chestnut</name>
    <dbReference type="NCBI Taxonomy" id="60419"/>
    <lineage>
        <taxon>Eukaryota</taxon>
        <taxon>Viridiplantae</taxon>
        <taxon>Streptophyta</taxon>
        <taxon>Embryophyta</taxon>
        <taxon>Tracheophyta</taxon>
        <taxon>Spermatophyta</taxon>
        <taxon>Magnoliopsida</taxon>
        <taxon>eudicotyledons</taxon>
        <taxon>Gunneridae</taxon>
        <taxon>Pentapetalae</taxon>
        <taxon>rosids</taxon>
        <taxon>fabids</taxon>
        <taxon>Fagales</taxon>
        <taxon>Fagaceae</taxon>
        <taxon>Castanea</taxon>
    </lineage>
</organism>